<dbReference type="AlphaFoldDB" id="A0A382MRS8"/>
<gene>
    <name evidence="1" type="ORF">METZ01_LOCUS304577</name>
</gene>
<proteinExistence type="predicted"/>
<protein>
    <submittedName>
        <fullName evidence="1">Uncharacterized protein</fullName>
    </submittedName>
</protein>
<organism evidence="1">
    <name type="scientific">marine metagenome</name>
    <dbReference type="NCBI Taxonomy" id="408172"/>
    <lineage>
        <taxon>unclassified sequences</taxon>
        <taxon>metagenomes</taxon>
        <taxon>ecological metagenomes</taxon>
    </lineage>
</organism>
<feature type="non-terminal residue" evidence="1">
    <location>
        <position position="37"/>
    </location>
</feature>
<reference evidence="1" key="1">
    <citation type="submission" date="2018-05" db="EMBL/GenBank/DDBJ databases">
        <authorList>
            <person name="Lanie J.A."/>
            <person name="Ng W.-L."/>
            <person name="Kazmierczak K.M."/>
            <person name="Andrzejewski T.M."/>
            <person name="Davidsen T.M."/>
            <person name="Wayne K.J."/>
            <person name="Tettelin H."/>
            <person name="Glass J.I."/>
            <person name="Rusch D."/>
            <person name="Podicherti R."/>
            <person name="Tsui H.-C.T."/>
            <person name="Winkler M.E."/>
        </authorList>
    </citation>
    <scope>NUCLEOTIDE SEQUENCE</scope>
</reference>
<evidence type="ECO:0000313" key="1">
    <source>
        <dbReference type="EMBL" id="SVC51723.1"/>
    </source>
</evidence>
<dbReference type="EMBL" id="UINC01095550">
    <property type="protein sequence ID" value="SVC51723.1"/>
    <property type="molecule type" value="Genomic_DNA"/>
</dbReference>
<accession>A0A382MRS8</accession>
<name>A0A382MRS8_9ZZZZ</name>
<feature type="non-terminal residue" evidence="1">
    <location>
        <position position="1"/>
    </location>
</feature>
<sequence length="37" mass="4161">VIDSFRVEAVLHLKNAGRKVSRGIVRIYRYASLSDNG</sequence>